<name>A0A1E1J347_LEIGU</name>
<feature type="compositionally biased region" description="Polar residues" evidence="1">
    <location>
        <begin position="86"/>
        <end position="96"/>
    </location>
</feature>
<feature type="compositionally biased region" description="Polar residues" evidence="1">
    <location>
        <begin position="606"/>
        <end position="636"/>
    </location>
</feature>
<dbReference type="AlphaFoldDB" id="A0A1E1J347"/>
<feature type="compositionally biased region" description="Low complexity" evidence="1">
    <location>
        <begin position="199"/>
        <end position="213"/>
    </location>
</feature>
<reference evidence="2" key="1">
    <citation type="submission" date="2012-08" db="EMBL/GenBank/DDBJ databases">
        <title>Comparative genomics of metastatic and non-metastatic Leishmania guyanensis provides insights into polygenic factors involved in Leishmania RNA virus infection.</title>
        <authorList>
            <person name="Smith D."/>
            <person name="Hertz-Fowler C."/>
            <person name="Martin R."/>
            <person name="Dickens N."/>
            <person name="Fasel N."/>
            <person name="Falquet L."/>
            <person name="Beverley S."/>
            <person name="Zangger H."/>
            <person name="Calderon-Copete S."/>
            <person name="Mottram J."/>
            <person name="Xenarios I."/>
        </authorList>
    </citation>
    <scope>NUCLEOTIDE SEQUENCE</scope>
    <source>
        <strain evidence="2">MHOM/BR/75/M4147/SSU:IR2SAT-LUC</strain>
    </source>
</reference>
<feature type="compositionally biased region" description="Low complexity" evidence="1">
    <location>
        <begin position="225"/>
        <end position="241"/>
    </location>
</feature>
<feature type="region of interest" description="Disordered" evidence="1">
    <location>
        <begin position="397"/>
        <end position="417"/>
    </location>
</feature>
<feature type="region of interest" description="Disordered" evidence="1">
    <location>
        <begin position="697"/>
        <end position="731"/>
    </location>
</feature>
<dbReference type="EMBL" id="CALQ01001238">
    <property type="protein sequence ID" value="CCM17235.1"/>
    <property type="molecule type" value="Genomic_DNA"/>
</dbReference>
<feature type="region of interest" description="Disordered" evidence="1">
    <location>
        <begin position="194"/>
        <end position="244"/>
    </location>
</feature>
<proteinExistence type="predicted"/>
<feature type="compositionally biased region" description="Polar residues" evidence="1">
    <location>
        <begin position="214"/>
        <end position="224"/>
    </location>
</feature>
<evidence type="ECO:0000313" key="2">
    <source>
        <dbReference type="EMBL" id="CCM17235.1"/>
    </source>
</evidence>
<feature type="region of interest" description="Disordered" evidence="1">
    <location>
        <begin position="78"/>
        <end position="114"/>
    </location>
</feature>
<organism evidence="2">
    <name type="scientific">Leishmania guyanensis</name>
    <dbReference type="NCBI Taxonomy" id="5670"/>
    <lineage>
        <taxon>Eukaryota</taxon>
        <taxon>Discoba</taxon>
        <taxon>Euglenozoa</taxon>
        <taxon>Kinetoplastea</taxon>
        <taxon>Metakinetoplastina</taxon>
        <taxon>Trypanosomatida</taxon>
        <taxon>Trypanosomatidae</taxon>
        <taxon>Leishmaniinae</taxon>
        <taxon>Leishmania</taxon>
        <taxon>Leishmania guyanensis species complex</taxon>
    </lineage>
</organism>
<protein>
    <submittedName>
        <fullName evidence="2">Uncharacterized protein</fullName>
    </submittedName>
</protein>
<evidence type="ECO:0000256" key="1">
    <source>
        <dbReference type="SAM" id="MobiDB-lite"/>
    </source>
</evidence>
<feature type="region of interest" description="Disordered" evidence="1">
    <location>
        <begin position="1"/>
        <end position="28"/>
    </location>
</feature>
<feature type="region of interest" description="Disordered" evidence="1">
    <location>
        <begin position="600"/>
        <end position="643"/>
    </location>
</feature>
<sequence length="1060" mass="108722">MYVPRTPDLQSRTASLPPSGPPSLPPSSVLFTAQEAEESIEFIQRELSRLLRACEYREKHPYDILKRREDDNLGEAVARSVGGSNGASSRITSASASHRRGSTAPLLSDSEPPLKVGQLSTTSSFPFGLHRNDAAESALFSAAEIGADANATVTAANLSAASFSTFERRRIAHLLGRVALEIAAVWTYVRQGEPLRGASPTDVPTPTSSVPTTARGTAQLSSDRSTAAPAVSPSTPASSTVDGGDGRAIAAAHLNNAEAGVTTPAVMRCSVWGETPQKDQDVCGGGPAAQITALRELIATAAAIQRSLGVAGGGGGGDGESAGTEGAAAAAGSVRVKTPLEVAQVTSLTFSSSSFGDVTECIPEVAGVFVGTQSCRDSAGVDASSVVTAASPGFPSALSRGRTAAPEGAEQHSSEGDTTILATSDSTAVCRVRSGGSRVKQGSATASSIPFYLRAYVFKDGTGGCDDEIGNSSEGRGIHGNEGEAAVLKCADKGVSRSSSAGSELLVASHDDSYQTRPSSVRSVIEHVARGSHLSAAATGTKPSLHGSAATSLTAPTYVGGSGGAATVVEALLDADTVSHNSSLRIQRVLSASSLRSASLMSSPLQEPQFSTQRPQGYSGGSASSQPNASVSQRSPDSAEMSPAAATAYLRSASLFRRPHRLEVPVSRTHSLRRAPSIPSPVSVEGINLGSVPEVTQHSGTLKTAPGAHGNSSAALSHLAKTTGGPHLSSGGVGTLRTSSCFASFPPVAMGASTTADSPHSSVAGLHFKRVISLDSEGGLWPQGSFADSLETSQQKVAALQGRASGSTMEATLLSSPLSQGVGLVTVTGSHSDRYGALTSPSEGQCGGVMPVATSFSDHHSSVLPPGRAELSQSHCGAPNPTVSRASAVTMPSAVLGCSYSRPRPAALLSPAHFSLSYQSRPNDAVTIPTAFAPAPTAADDSFAADGLIPYSYRIEEEILTEFLRCVHDLTRANLTDAEFDSLQLYYFLPGVSLVTPVVTAQSLSSSLPPLAPPLPLFKGGELVPLRRGSLEVFCSLIRERLAAVCHNLRISSAPYLALL</sequence>
<gene>
    <name evidence="2" type="primary">LgM4147LRVhigh.29.01580.00860</name>
    <name evidence="2" type="ORF">BN36_2947330</name>
</gene>
<accession>A0A1E1J347</accession>